<organism evidence="8 9">
    <name type="scientific">Cylindrotheca closterium</name>
    <dbReference type="NCBI Taxonomy" id="2856"/>
    <lineage>
        <taxon>Eukaryota</taxon>
        <taxon>Sar</taxon>
        <taxon>Stramenopiles</taxon>
        <taxon>Ochrophyta</taxon>
        <taxon>Bacillariophyta</taxon>
        <taxon>Bacillariophyceae</taxon>
        <taxon>Bacillariophycidae</taxon>
        <taxon>Bacillariales</taxon>
        <taxon>Bacillariaceae</taxon>
        <taxon>Cylindrotheca</taxon>
    </lineage>
</organism>
<dbReference type="PANTHER" id="PTHR10173">
    <property type="entry name" value="METHIONINE SULFOXIDE REDUCTASE"/>
    <property type="match status" value="1"/>
</dbReference>
<dbReference type="NCBIfam" id="TIGR00357">
    <property type="entry name" value="peptide-methionine (R)-S-oxide reductase MsrB"/>
    <property type="match status" value="1"/>
</dbReference>
<dbReference type="GO" id="GO:0046872">
    <property type="term" value="F:metal ion binding"/>
    <property type="evidence" value="ECO:0007669"/>
    <property type="project" value="UniProtKB-KW"/>
</dbReference>
<evidence type="ECO:0000256" key="3">
    <source>
        <dbReference type="ARBA" id="ARBA00022833"/>
    </source>
</evidence>
<dbReference type="InterPro" id="IPR011057">
    <property type="entry name" value="Mss4-like_sf"/>
</dbReference>
<name>A0AAD2CNQ0_9STRA</name>
<dbReference type="Pfam" id="PF01641">
    <property type="entry name" value="SelR"/>
    <property type="match status" value="1"/>
</dbReference>
<dbReference type="EMBL" id="CAKOGP040000668">
    <property type="protein sequence ID" value="CAJ1938078.1"/>
    <property type="molecule type" value="Genomic_DNA"/>
</dbReference>
<comment type="cofactor">
    <cofactor evidence="6">
        <name>Zn(2+)</name>
        <dbReference type="ChEBI" id="CHEBI:29105"/>
    </cofactor>
    <text evidence="6">Binds 1 zinc ion per subunit.</text>
</comment>
<dbReference type="Gene3D" id="2.170.150.20">
    <property type="entry name" value="Peptide methionine sulfoxide reductase"/>
    <property type="match status" value="1"/>
</dbReference>
<dbReference type="InterPro" id="IPR028427">
    <property type="entry name" value="Met_Sox_Rdtase_MsrB"/>
</dbReference>
<evidence type="ECO:0000256" key="6">
    <source>
        <dbReference type="RuleBase" id="RU365044"/>
    </source>
</evidence>
<sequence length="212" mass="22812">MVQTVQKSKEEWKEALTDDQYYVLFEEGTETPNTSPLNSVKDPGTFTCAACGSPLFTTETKFESGTGWPSFYSPVDEDAVALSTDFKLILPRTECSCSVCGGHLGHVFSDGPEPTGQRFCMNGVAMKFTSDEADSELAASVAKRQEEAPYKIGLSQALPGVVVNGIMGGLFFSSFVTRMETTGIQSPLDIIPLGVAVYFGVQAVVKCGRMSK</sequence>
<comment type="catalytic activity">
    <reaction evidence="5 6">
        <text>L-methionyl-[protein] + [thioredoxin]-disulfide + H2O = L-methionyl-(R)-S-oxide-[protein] + [thioredoxin]-dithiol</text>
        <dbReference type="Rhea" id="RHEA:24164"/>
        <dbReference type="Rhea" id="RHEA-COMP:10698"/>
        <dbReference type="Rhea" id="RHEA-COMP:10700"/>
        <dbReference type="Rhea" id="RHEA-COMP:12313"/>
        <dbReference type="Rhea" id="RHEA-COMP:12314"/>
        <dbReference type="ChEBI" id="CHEBI:15377"/>
        <dbReference type="ChEBI" id="CHEBI:16044"/>
        <dbReference type="ChEBI" id="CHEBI:29950"/>
        <dbReference type="ChEBI" id="CHEBI:45764"/>
        <dbReference type="ChEBI" id="CHEBI:50058"/>
        <dbReference type="EC" id="1.8.4.12"/>
    </reaction>
</comment>
<evidence type="ECO:0000259" key="7">
    <source>
        <dbReference type="PROSITE" id="PS51790"/>
    </source>
</evidence>
<evidence type="ECO:0000256" key="5">
    <source>
        <dbReference type="ARBA" id="ARBA00048488"/>
    </source>
</evidence>
<dbReference type="PANTHER" id="PTHR10173:SF57">
    <property type="entry name" value="PEPTIDE-METHIONINE (R)-S-OXIDE REDUCTASE"/>
    <property type="match status" value="1"/>
</dbReference>
<dbReference type="FunFam" id="2.170.150.20:FF:000001">
    <property type="entry name" value="Peptide methionine sulfoxide reductase MsrB"/>
    <property type="match status" value="1"/>
</dbReference>
<comment type="caution">
    <text evidence="8">The sequence shown here is derived from an EMBL/GenBank/DDBJ whole genome shotgun (WGS) entry which is preliminary data.</text>
</comment>
<accession>A0AAD2CNQ0</accession>
<dbReference type="GO" id="GO:0033743">
    <property type="term" value="F:peptide-methionine (R)-S-oxide reductase activity"/>
    <property type="evidence" value="ECO:0007669"/>
    <property type="project" value="UniProtKB-EC"/>
</dbReference>
<feature type="domain" description="MsrB" evidence="7">
    <location>
        <begin position="9"/>
        <end position="131"/>
    </location>
</feature>
<dbReference type="AlphaFoldDB" id="A0AAD2CNQ0"/>
<gene>
    <name evidence="8" type="ORF">CYCCA115_LOCUS5963</name>
</gene>
<protein>
    <recommendedName>
        <fullName evidence="6">Peptide-methionine (R)-S-oxide reductase</fullName>
        <ecNumber evidence="6">1.8.4.12</ecNumber>
    </recommendedName>
</protein>
<keyword evidence="4 6" id="KW-0560">Oxidoreductase</keyword>
<comment type="similarity">
    <text evidence="1 6">Belongs to the MsrB Met sulfoxide reductase family.</text>
</comment>
<keyword evidence="9" id="KW-1185">Reference proteome</keyword>
<dbReference type="InterPro" id="IPR002579">
    <property type="entry name" value="Met_Sox_Rdtase_MsrB_dom"/>
</dbReference>
<keyword evidence="3 6" id="KW-0862">Zinc</keyword>
<proteinExistence type="inferred from homology"/>
<reference evidence="8" key="1">
    <citation type="submission" date="2023-08" db="EMBL/GenBank/DDBJ databases">
        <authorList>
            <person name="Audoor S."/>
            <person name="Bilcke G."/>
        </authorList>
    </citation>
    <scope>NUCLEOTIDE SEQUENCE</scope>
</reference>
<evidence type="ECO:0000313" key="9">
    <source>
        <dbReference type="Proteomes" id="UP001295423"/>
    </source>
</evidence>
<keyword evidence="2 6" id="KW-0479">Metal-binding</keyword>
<dbReference type="Proteomes" id="UP001295423">
    <property type="component" value="Unassembled WGS sequence"/>
</dbReference>
<dbReference type="GO" id="GO:0005737">
    <property type="term" value="C:cytoplasm"/>
    <property type="evidence" value="ECO:0007669"/>
    <property type="project" value="TreeGrafter"/>
</dbReference>
<dbReference type="PROSITE" id="PS51790">
    <property type="entry name" value="MSRB"/>
    <property type="match status" value="1"/>
</dbReference>
<evidence type="ECO:0000256" key="2">
    <source>
        <dbReference type="ARBA" id="ARBA00022723"/>
    </source>
</evidence>
<evidence type="ECO:0000256" key="4">
    <source>
        <dbReference type="ARBA" id="ARBA00023002"/>
    </source>
</evidence>
<dbReference type="SUPFAM" id="SSF51316">
    <property type="entry name" value="Mss4-like"/>
    <property type="match status" value="1"/>
</dbReference>
<dbReference type="EC" id="1.8.4.12" evidence="6"/>
<dbReference type="GO" id="GO:0006979">
    <property type="term" value="P:response to oxidative stress"/>
    <property type="evidence" value="ECO:0007669"/>
    <property type="project" value="InterPro"/>
</dbReference>
<dbReference type="GO" id="GO:0030091">
    <property type="term" value="P:protein repair"/>
    <property type="evidence" value="ECO:0007669"/>
    <property type="project" value="InterPro"/>
</dbReference>
<evidence type="ECO:0000313" key="8">
    <source>
        <dbReference type="EMBL" id="CAJ1938078.1"/>
    </source>
</evidence>
<evidence type="ECO:0000256" key="1">
    <source>
        <dbReference type="ARBA" id="ARBA00007174"/>
    </source>
</evidence>